<organism evidence="1">
    <name type="scientific">Terrestrivirus sp</name>
    <dbReference type="NCBI Taxonomy" id="2487775"/>
    <lineage>
        <taxon>Viruses</taxon>
        <taxon>Varidnaviria</taxon>
        <taxon>Bamfordvirae</taxon>
        <taxon>Nucleocytoviricota</taxon>
        <taxon>Megaviricetes</taxon>
        <taxon>Imitervirales</taxon>
        <taxon>Mimiviridae</taxon>
        <taxon>Klosneuvirinae</taxon>
    </lineage>
</organism>
<sequence>MSYYLKQYKLYKQLYLDLKYNNFHNQSGGVDKSNILFHGTSTFYFDFIKQHGMNGRFPNEDIVDQIKIWYPKIINYTVPIYVDSFLARQTDKNVTISFTPNITIAKEFSEGARQGGEGINFFTKGLHAYLNDNMYLTEEEARKGTDLYFYLNELKLYPGFILAIKSNNYYDTDLYEIEMHEPFGVSDLYIYDQNTNNLIPLNSNEADSYVNSLIDKSDIENKKKKNRENHDIFLNKIIKNINDKSIWKCENNSRNTFFASKCSRQNDYIVIQYDTGSDPYMYLSVIVNGIESTSITIENNGIIKKKNDKLNSDIYNKVVETINLIMSHAKNHTFSKIINSINR</sequence>
<evidence type="ECO:0000313" key="1">
    <source>
        <dbReference type="EMBL" id="AYV75482.1"/>
    </source>
</evidence>
<accession>A0A3G4ZKW3</accession>
<dbReference type="EMBL" id="MK071979">
    <property type="protein sequence ID" value="AYV75482.1"/>
    <property type="molecule type" value="Genomic_DNA"/>
</dbReference>
<protein>
    <submittedName>
        <fullName evidence="1">Uncharacterized protein</fullName>
    </submittedName>
</protein>
<reference evidence="1" key="1">
    <citation type="submission" date="2018-10" db="EMBL/GenBank/DDBJ databases">
        <title>Hidden diversity of soil giant viruses.</title>
        <authorList>
            <person name="Schulz F."/>
            <person name="Alteio L."/>
            <person name="Goudeau D."/>
            <person name="Ryan E.M."/>
            <person name="Malmstrom R.R."/>
            <person name="Blanchard J."/>
            <person name="Woyke T."/>
        </authorList>
    </citation>
    <scope>NUCLEOTIDE SEQUENCE</scope>
    <source>
        <strain evidence="1">TEV1</strain>
    </source>
</reference>
<name>A0A3G4ZKW3_9VIRU</name>
<gene>
    <name evidence="1" type="ORF">Terrestrivirus1_356</name>
</gene>
<proteinExistence type="predicted"/>